<evidence type="ECO:0000313" key="16">
    <source>
        <dbReference type="EMBL" id="EPE29030.1"/>
    </source>
</evidence>
<dbReference type="InterPro" id="IPR036462">
    <property type="entry name" value="Fumarylacetoacetase_N_sf"/>
</dbReference>
<keyword evidence="7 12" id="KW-0460">Magnesium</keyword>
<dbReference type="Proteomes" id="UP000016922">
    <property type="component" value="Unassembled WGS sequence"/>
</dbReference>
<evidence type="ECO:0000256" key="1">
    <source>
        <dbReference type="ARBA" id="ARBA00004782"/>
    </source>
</evidence>
<dbReference type="HOGENOM" id="CLU_026207_2_0_1"/>
<evidence type="ECO:0000256" key="2">
    <source>
        <dbReference type="ARBA" id="ARBA00010211"/>
    </source>
</evidence>
<dbReference type="InterPro" id="IPR015377">
    <property type="entry name" value="Fumarylacetoacetase_N"/>
</dbReference>
<organism evidence="16 17">
    <name type="scientific">Glarea lozoyensis (strain ATCC 20868 / MF5171)</name>
    <dbReference type="NCBI Taxonomy" id="1116229"/>
    <lineage>
        <taxon>Eukaryota</taxon>
        <taxon>Fungi</taxon>
        <taxon>Dikarya</taxon>
        <taxon>Ascomycota</taxon>
        <taxon>Pezizomycotina</taxon>
        <taxon>Leotiomycetes</taxon>
        <taxon>Helotiales</taxon>
        <taxon>Helotiaceae</taxon>
        <taxon>Glarea</taxon>
    </lineage>
</organism>
<evidence type="ECO:0000256" key="4">
    <source>
        <dbReference type="ARBA" id="ARBA00022723"/>
    </source>
</evidence>
<evidence type="ECO:0000256" key="10">
    <source>
        <dbReference type="PIRSR" id="PIRSR605959-1"/>
    </source>
</evidence>
<dbReference type="GO" id="GO:0006559">
    <property type="term" value="P:L-phenylalanine catabolic process"/>
    <property type="evidence" value="ECO:0007669"/>
    <property type="project" value="UniProtKB-UniRule"/>
</dbReference>
<reference evidence="16 17" key="1">
    <citation type="journal article" date="2013" name="BMC Genomics">
        <title>Genomics-driven discovery of the pneumocandin biosynthetic gene cluster in the fungus Glarea lozoyensis.</title>
        <authorList>
            <person name="Chen L."/>
            <person name="Yue Q."/>
            <person name="Zhang X."/>
            <person name="Xiang M."/>
            <person name="Wang C."/>
            <person name="Li S."/>
            <person name="Che Y."/>
            <person name="Ortiz-Lopez F.J."/>
            <person name="Bills G.F."/>
            <person name="Liu X."/>
            <person name="An Z."/>
        </authorList>
    </citation>
    <scope>NUCLEOTIDE SEQUENCE [LARGE SCALE GENOMIC DNA]</scope>
    <source>
        <strain evidence="17">ATCC 20868 / MF5171</strain>
    </source>
</reference>
<dbReference type="NCBIfam" id="TIGR01266">
    <property type="entry name" value="fum_ac_acetase"/>
    <property type="match status" value="1"/>
</dbReference>
<feature type="binding site" evidence="12">
    <location>
        <position position="269"/>
    </location>
    <ligand>
        <name>Mg(2+)</name>
        <dbReference type="ChEBI" id="CHEBI:18420"/>
    </ligand>
</feature>
<evidence type="ECO:0000259" key="14">
    <source>
        <dbReference type="Pfam" id="PF01557"/>
    </source>
</evidence>
<feature type="binding site" evidence="11">
    <location>
        <position position="139"/>
    </location>
    <ligand>
        <name>substrate</name>
    </ligand>
</feature>
<feature type="binding site" evidence="12">
    <location>
        <position position="137"/>
    </location>
    <ligand>
        <name>Ca(2+)</name>
        <dbReference type="ChEBI" id="CHEBI:29108"/>
    </ligand>
</feature>
<dbReference type="Pfam" id="PF01557">
    <property type="entry name" value="FAA_hydrolase"/>
    <property type="match status" value="1"/>
</dbReference>
<gene>
    <name evidence="16" type="ORF">GLAREA_00188</name>
</gene>
<dbReference type="InterPro" id="IPR036663">
    <property type="entry name" value="Fumarylacetoacetase_C_sf"/>
</dbReference>
<feature type="domain" description="Fumarylacetoacetase-like C-terminal" evidence="14">
    <location>
        <begin position="142"/>
        <end position="427"/>
    </location>
</feature>
<feature type="binding site" evidence="12">
    <location>
        <position position="245"/>
    </location>
    <ligand>
        <name>Ca(2+)</name>
        <dbReference type="ChEBI" id="CHEBI:29108"/>
    </ligand>
</feature>
<comment type="catalytic activity">
    <reaction evidence="13">
        <text>4-fumarylacetoacetate + H2O = acetoacetate + fumarate + H(+)</text>
        <dbReference type="Rhea" id="RHEA:10244"/>
        <dbReference type="ChEBI" id="CHEBI:13705"/>
        <dbReference type="ChEBI" id="CHEBI:15377"/>
        <dbReference type="ChEBI" id="CHEBI:15378"/>
        <dbReference type="ChEBI" id="CHEBI:18034"/>
        <dbReference type="ChEBI" id="CHEBI:29806"/>
        <dbReference type="EC" id="3.7.1.2"/>
    </reaction>
</comment>
<feature type="binding site" evidence="11">
    <location>
        <position position="252"/>
    </location>
    <ligand>
        <name>substrate</name>
    </ligand>
</feature>
<dbReference type="RefSeq" id="XP_008083139.1">
    <property type="nucleotide sequence ID" value="XM_008084948.1"/>
</dbReference>
<dbReference type="KEGG" id="glz:GLAREA_00188"/>
<feature type="domain" description="Fumarylacetoacetase N-terminal" evidence="15">
    <location>
        <begin position="19"/>
        <end position="129"/>
    </location>
</feature>
<dbReference type="InterPro" id="IPR005959">
    <property type="entry name" value="Fumarylacetoacetase"/>
</dbReference>
<dbReference type="OMA" id="FIELTWG"/>
<comment type="cofactor">
    <cofactor evidence="13">
        <name>Mg(2+)</name>
        <dbReference type="ChEBI" id="CHEBI:18420"/>
    </cofactor>
    <cofactor evidence="13">
        <name>Ca(2+)</name>
        <dbReference type="ChEBI" id="CHEBI:29108"/>
    </cofactor>
</comment>
<feature type="binding site" evidence="12">
    <location>
        <position position="212"/>
    </location>
    <ligand>
        <name>Ca(2+)</name>
        <dbReference type="ChEBI" id="CHEBI:29108"/>
    </ligand>
</feature>
<keyword evidence="17" id="KW-1185">Reference proteome</keyword>
<dbReference type="Gene3D" id="2.30.30.230">
    <property type="entry name" value="Fumarylacetoacetase, N-terminal domain"/>
    <property type="match status" value="1"/>
</dbReference>
<comment type="pathway">
    <text evidence="1 13">Amino-acid degradation; L-phenylalanine degradation; acetoacetate and fumarate from L-phenylalanine: step 6/6.</text>
</comment>
<sequence>MAPPKSWLSIPEDSDFSLANIPFGIIRSKFSDGHRPAIPIGNHVLDLKAFSSAGGFAELTSFPKEHLSVFDSTTLNDFAALGQKTHENVRKYIQDVFSESTSHPEILKDNSELQKAALLPKHETKNLLPMKIGDYTDFYAGYNHAFNAGCLFRDPENALKPNYTHLPVGYHGRASSVVVSGTPIHRPQGQILPPGSQTPIHGPSKKLDIELELGCLLCTSNPMGTSLKLNGDAEEAIFGYVLMNDWSSRDIQRWEYVPLGPFNGKNFGTTISPWVVLPGALEPYRVKKLENKTELLPYLQEKRQDTVYDISLSIDLTIGGDEDPATTTIAKVSSSNLLWSFPQMIAHHTMGGCPMNVGDLLGSGTISGTSKNELGSLLEMGKDGKEGEELMLAGMNTRKWLLDGDVATFRGKAGEGVGFGECTGRVVGTSKH</sequence>
<dbReference type="OrthoDB" id="9971669at2759"/>
<dbReference type="UniPathway" id="UPA00139">
    <property type="reaction ID" value="UER00341"/>
</dbReference>
<feature type="binding site" evidence="12">
    <location>
        <position position="265"/>
    </location>
    <ligand>
        <name>Mg(2+)</name>
        <dbReference type="ChEBI" id="CHEBI:18420"/>
    </ligand>
</feature>
<evidence type="ECO:0000256" key="8">
    <source>
        <dbReference type="ARBA" id="ARBA00022878"/>
    </source>
</evidence>
<evidence type="ECO:0000259" key="15">
    <source>
        <dbReference type="Pfam" id="PF09298"/>
    </source>
</evidence>
<name>S3CTN3_GLAL2</name>
<dbReference type="GO" id="GO:0006572">
    <property type="term" value="P:L-tyrosine catabolic process"/>
    <property type="evidence" value="ECO:0007669"/>
    <property type="project" value="UniProtKB-UniRule"/>
</dbReference>
<accession>S3CTN3</accession>
<dbReference type="eggNOG" id="KOG2843">
    <property type="taxonomic scope" value="Eukaryota"/>
</dbReference>
<dbReference type="EMBL" id="KE145367">
    <property type="protein sequence ID" value="EPE29030.1"/>
    <property type="molecule type" value="Genomic_DNA"/>
</dbReference>
<comment type="similarity">
    <text evidence="2 13">Belongs to the FAH family.</text>
</comment>
<proteinExistence type="inferred from homology"/>
<feature type="binding site" evidence="12">
    <location>
        <position position="210"/>
    </location>
    <ligand>
        <name>Ca(2+)</name>
        <dbReference type="ChEBI" id="CHEBI:29108"/>
    </ligand>
</feature>
<dbReference type="GO" id="GO:1902000">
    <property type="term" value="P:homogentisate catabolic process"/>
    <property type="evidence" value="ECO:0007669"/>
    <property type="project" value="TreeGrafter"/>
</dbReference>
<evidence type="ECO:0000256" key="3">
    <source>
        <dbReference type="ARBA" id="ARBA00012094"/>
    </source>
</evidence>
<dbReference type="Pfam" id="PF09298">
    <property type="entry name" value="FAA_hydrolase_N"/>
    <property type="match status" value="1"/>
</dbReference>
<dbReference type="EC" id="3.7.1.2" evidence="3 13"/>
<keyword evidence="8 13" id="KW-0828">Tyrosine catabolism</keyword>
<evidence type="ECO:0000313" key="17">
    <source>
        <dbReference type="Proteomes" id="UP000016922"/>
    </source>
</evidence>
<evidence type="ECO:0000256" key="5">
    <source>
        <dbReference type="ARBA" id="ARBA00022801"/>
    </source>
</evidence>
<evidence type="ECO:0000256" key="13">
    <source>
        <dbReference type="RuleBase" id="RU366008"/>
    </source>
</evidence>
<dbReference type="GO" id="GO:0004334">
    <property type="term" value="F:fumarylacetoacetase activity"/>
    <property type="evidence" value="ECO:0007669"/>
    <property type="project" value="UniProtKB-UniRule"/>
</dbReference>
<dbReference type="STRING" id="1116229.S3CTN3"/>
<feature type="binding site" evidence="11">
    <location>
        <position position="365"/>
    </location>
    <ligand>
        <name>substrate</name>
    </ligand>
</feature>
<feature type="binding site" evidence="11">
    <location>
        <position position="153"/>
    </location>
    <ligand>
        <name>substrate</name>
    </ligand>
</feature>
<protein>
    <recommendedName>
        <fullName evidence="3 13">Fumarylacetoacetase</fullName>
        <ecNumber evidence="3 13">3.7.1.2</ecNumber>
    </recommendedName>
    <alternativeName>
        <fullName evidence="13">Fumarylacetoacetate hydrolase</fullName>
    </alternativeName>
</protein>
<dbReference type="PANTHER" id="PTHR43069:SF2">
    <property type="entry name" value="FUMARYLACETOACETASE"/>
    <property type="match status" value="1"/>
</dbReference>
<keyword evidence="4 12" id="KW-0479">Metal-binding</keyword>
<feature type="active site" description="Proton acceptor" evidence="10">
    <location>
        <position position="144"/>
    </location>
</feature>
<feature type="binding site" evidence="12">
    <location>
        <position position="245"/>
    </location>
    <ligand>
        <name>Mg(2+)</name>
        <dbReference type="ChEBI" id="CHEBI:18420"/>
    </ligand>
</feature>
<dbReference type="Gene3D" id="3.90.850.10">
    <property type="entry name" value="Fumarylacetoacetase-like, C-terminal domain"/>
    <property type="match status" value="1"/>
</dbReference>
<dbReference type="GO" id="GO:0046872">
    <property type="term" value="F:metal ion binding"/>
    <property type="evidence" value="ECO:0007669"/>
    <property type="project" value="UniProtKB-UniRule"/>
</dbReference>
<dbReference type="AlphaFoldDB" id="S3CTN3"/>
<dbReference type="InterPro" id="IPR011234">
    <property type="entry name" value="Fumarylacetoacetase-like_C"/>
</dbReference>
<feature type="binding site" evidence="11">
    <location>
        <position position="256"/>
    </location>
    <ligand>
        <name>substrate</name>
    </ligand>
</feature>
<evidence type="ECO:0000256" key="7">
    <source>
        <dbReference type="ARBA" id="ARBA00022842"/>
    </source>
</evidence>
<dbReference type="SUPFAM" id="SSF63433">
    <property type="entry name" value="Fumarylacetoacetate hydrolase, FAH, N-terminal domain"/>
    <property type="match status" value="1"/>
</dbReference>
<keyword evidence="9 13" id="KW-0585">Phenylalanine catabolism</keyword>
<dbReference type="PANTHER" id="PTHR43069">
    <property type="entry name" value="FUMARYLACETOACETASE"/>
    <property type="match status" value="1"/>
</dbReference>
<keyword evidence="6 12" id="KW-0106">Calcium</keyword>
<evidence type="ECO:0000256" key="6">
    <source>
        <dbReference type="ARBA" id="ARBA00022837"/>
    </source>
</evidence>
<dbReference type="SUPFAM" id="SSF56529">
    <property type="entry name" value="FAH"/>
    <property type="match status" value="1"/>
</dbReference>
<dbReference type="GeneID" id="19459248"/>
<evidence type="ECO:0000256" key="12">
    <source>
        <dbReference type="PIRSR" id="PIRSR605959-3"/>
    </source>
</evidence>
<evidence type="ECO:0000256" key="11">
    <source>
        <dbReference type="PIRSR" id="PIRSR605959-2"/>
    </source>
</evidence>
<evidence type="ECO:0000256" key="9">
    <source>
        <dbReference type="ARBA" id="ARBA00023232"/>
    </source>
</evidence>
<keyword evidence="5 13" id="KW-0378">Hydrolase</keyword>